<dbReference type="GO" id="GO:0016787">
    <property type="term" value="F:hydrolase activity"/>
    <property type="evidence" value="ECO:0007669"/>
    <property type="project" value="UniProtKB-KW"/>
</dbReference>
<dbReference type="SUPFAM" id="SSF53474">
    <property type="entry name" value="alpha/beta-Hydrolases"/>
    <property type="match status" value="1"/>
</dbReference>
<organism evidence="2 3">
    <name type="scientific">Nocardia colli</name>
    <dbReference type="NCBI Taxonomy" id="2545717"/>
    <lineage>
        <taxon>Bacteria</taxon>
        <taxon>Bacillati</taxon>
        <taxon>Actinomycetota</taxon>
        <taxon>Actinomycetes</taxon>
        <taxon>Mycobacteriales</taxon>
        <taxon>Nocardiaceae</taxon>
        <taxon>Nocardia</taxon>
    </lineage>
</organism>
<dbReference type="EMBL" id="VXLC01000003">
    <property type="protein sequence ID" value="KAA8889617.1"/>
    <property type="molecule type" value="Genomic_DNA"/>
</dbReference>
<evidence type="ECO:0000313" key="3">
    <source>
        <dbReference type="Proteomes" id="UP000323876"/>
    </source>
</evidence>
<feature type="domain" description="AB hydrolase-1" evidence="1">
    <location>
        <begin position="16"/>
        <end position="268"/>
    </location>
</feature>
<evidence type="ECO:0000259" key="1">
    <source>
        <dbReference type="Pfam" id="PF12697"/>
    </source>
</evidence>
<comment type="caution">
    <text evidence="2">The sequence shown here is derived from an EMBL/GenBank/DDBJ whole genome shotgun (WGS) entry which is preliminary data.</text>
</comment>
<gene>
    <name evidence="2" type="ORF">F3087_08150</name>
</gene>
<dbReference type="OrthoDB" id="5524362at2"/>
<dbReference type="Proteomes" id="UP000323876">
    <property type="component" value="Unassembled WGS sequence"/>
</dbReference>
<keyword evidence="3" id="KW-1185">Reference proteome</keyword>
<proteinExistence type="predicted"/>
<keyword evidence="2" id="KW-0378">Hydrolase</keyword>
<dbReference type="Pfam" id="PF12697">
    <property type="entry name" value="Abhydrolase_6"/>
    <property type="match status" value="1"/>
</dbReference>
<protein>
    <submittedName>
        <fullName evidence="2">Alpha/beta hydrolase</fullName>
    </submittedName>
</protein>
<dbReference type="InterPro" id="IPR000073">
    <property type="entry name" value="AB_hydrolase_1"/>
</dbReference>
<name>A0A5N0EJQ7_9NOCA</name>
<sequence length="288" mass="29541">MGARLCLPGQAADTLLVLIPGAAINARYWDWPYEPATYSFRRAVNAAGFAVLSIDRFGAGSSSRPPSGTVTSAREADAVTGIIAGIRRGGIAGHEPFAKIVLGGVSLGAGIGVLAAIGGAPLDGLLLTAYSHSVTPSNTMAVAGTFRPAVTDPDRRFAGYDPGYLTTEPGTRAGSFAGPGTDPALLAVDENQVKDTFSLTEMITGLAATTGSSTRRIAAPVLIVNGAQDKLCSVCATDETLYAAEAPYFGPAARLRTFVLPDAGHALVIARNTGAHQAAVIDWLRSLG</sequence>
<dbReference type="Gene3D" id="3.40.50.1820">
    <property type="entry name" value="alpha/beta hydrolase"/>
    <property type="match status" value="1"/>
</dbReference>
<accession>A0A5N0EJQ7</accession>
<dbReference type="InterPro" id="IPR029058">
    <property type="entry name" value="AB_hydrolase_fold"/>
</dbReference>
<evidence type="ECO:0000313" key="2">
    <source>
        <dbReference type="EMBL" id="KAA8889617.1"/>
    </source>
</evidence>
<dbReference type="AlphaFoldDB" id="A0A5N0EJQ7"/>
<reference evidence="2 3" key="1">
    <citation type="submission" date="2019-09" db="EMBL/GenBank/DDBJ databases">
        <authorList>
            <person name="Wang X."/>
        </authorList>
    </citation>
    <scope>NUCLEOTIDE SEQUENCE [LARGE SCALE GENOMIC DNA]</scope>
    <source>
        <strain evidence="2 3">CICC 11023</strain>
    </source>
</reference>